<gene>
    <name evidence="3" type="ORF">VNI00_012469</name>
</gene>
<evidence type="ECO:0000256" key="1">
    <source>
        <dbReference type="SAM" id="MobiDB-lite"/>
    </source>
</evidence>
<feature type="region of interest" description="Disordered" evidence="1">
    <location>
        <begin position="157"/>
        <end position="190"/>
    </location>
</feature>
<dbReference type="Proteomes" id="UP001383192">
    <property type="component" value="Unassembled WGS sequence"/>
</dbReference>
<reference evidence="3 4" key="1">
    <citation type="submission" date="2024-01" db="EMBL/GenBank/DDBJ databases">
        <title>A draft genome for a cacao thread blight-causing isolate of Paramarasmius palmivorus.</title>
        <authorList>
            <person name="Baruah I.K."/>
            <person name="Bukari Y."/>
            <person name="Amoako-Attah I."/>
            <person name="Meinhardt L.W."/>
            <person name="Bailey B.A."/>
            <person name="Cohen S.P."/>
        </authorList>
    </citation>
    <scope>NUCLEOTIDE SEQUENCE [LARGE SCALE GENOMIC DNA]</scope>
    <source>
        <strain evidence="3 4">GH-12</strain>
    </source>
</reference>
<dbReference type="EMBL" id="JAYKXP010000058">
    <property type="protein sequence ID" value="KAK7034038.1"/>
    <property type="molecule type" value="Genomic_DNA"/>
</dbReference>
<evidence type="ECO:0000259" key="2">
    <source>
        <dbReference type="Pfam" id="PF20411"/>
    </source>
</evidence>
<organism evidence="3 4">
    <name type="scientific">Paramarasmius palmivorus</name>
    <dbReference type="NCBI Taxonomy" id="297713"/>
    <lineage>
        <taxon>Eukaryota</taxon>
        <taxon>Fungi</taxon>
        <taxon>Dikarya</taxon>
        <taxon>Basidiomycota</taxon>
        <taxon>Agaricomycotina</taxon>
        <taxon>Agaricomycetes</taxon>
        <taxon>Agaricomycetidae</taxon>
        <taxon>Agaricales</taxon>
        <taxon>Marasmiineae</taxon>
        <taxon>Marasmiaceae</taxon>
        <taxon>Paramarasmius</taxon>
    </lineage>
</organism>
<comment type="caution">
    <text evidence="3">The sequence shown here is derived from an EMBL/GenBank/DDBJ whole genome shotgun (WGS) entry which is preliminary data.</text>
</comment>
<evidence type="ECO:0000313" key="3">
    <source>
        <dbReference type="EMBL" id="KAK7034038.1"/>
    </source>
</evidence>
<sequence>MATDLTSPEPYQNANNVKLKYLPDLLANGLSVRKRNQLNLAIQVQTQNDDAILAHEPASVLRAYYFYNGGRELGGKEVGPLPRFLWDKIETSDGSNGMHRSTMKSNIYPIVVDSDGSEIEDTKFTAKSSSLDPETIDVELLDVQDRQDDWKKKGVTAAPPILKGSKGPKPEARPLTPFHEPTPAIEDDDDIDPNMIRSRSISLHPQLTLKRSSSPSTGCLVARGVGVIPGDQSCSSSLTSASARHASIDAPRPPHIIAQNIHVKLPNNEELVCASRHAWSILFGGNIQSTFTHSDPTKLPDPRYRRFMFINSDYNPDAPRYPGTSGTLLRRAGTETEVVNGEKYAVVVQNAPNKWRLVGLAEVTRSEDNGVNHWRRMSRKCKDTWISSTNTKRSGAGIEIKARIVLRKEFHQEPTPQEVAAAVLEEKVKLKGKGKRAIPFGEVTKKDIEDAFDSGKAVTYAIRCLEYPLQIQKRVVAMTLTIDGSHAIPRKRAKPAKAAIENHEHDVAHLCGLDGELSELSELTDSDFEESVDTHNSWVIDDDRTVL</sequence>
<dbReference type="AlphaFoldDB" id="A0AAW0C559"/>
<keyword evidence="4" id="KW-1185">Reference proteome</keyword>
<accession>A0AAW0C559</accession>
<protein>
    <recommendedName>
        <fullName evidence="2">DUF6697 domain-containing protein</fullName>
    </recommendedName>
</protein>
<feature type="domain" description="DUF6697" evidence="2">
    <location>
        <begin position="275"/>
        <end position="477"/>
    </location>
</feature>
<dbReference type="Pfam" id="PF20411">
    <property type="entry name" value="DUF6697"/>
    <property type="match status" value="1"/>
</dbReference>
<proteinExistence type="predicted"/>
<evidence type="ECO:0000313" key="4">
    <source>
        <dbReference type="Proteomes" id="UP001383192"/>
    </source>
</evidence>
<dbReference type="InterPro" id="IPR046520">
    <property type="entry name" value="DUF6697"/>
</dbReference>
<name>A0AAW0C559_9AGAR</name>